<dbReference type="OrthoDB" id="2013972at2759"/>
<gene>
    <name evidence="1" type="ORF">BDN70DRAFT_904042</name>
</gene>
<keyword evidence="1" id="KW-0489">Methyltransferase</keyword>
<comment type="caution">
    <text evidence="1">The sequence shown here is derived from an EMBL/GenBank/DDBJ whole genome shotgun (WGS) entry which is preliminary data.</text>
</comment>
<dbReference type="PANTHER" id="PTHR43591">
    <property type="entry name" value="METHYLTRANSFERASE"/>
    <property type="match status" value="1"/>
</dbReference>
<dbReference type="SUPFAM" id="SSF53335">
    <property type="entry name" value="S-adenosyl-L-methionine-dependent methyltransferases"/>
    <property type="match status" value="1"/>
</dbReference>
<dbReference type="GO" id="GO:0008168">
    <property type="term" value="F:methyltransferase activity"/>
    <property type="evidence" value="ECO:0007669"/>
    <property type="project" value="UniProtKB-KW"/>
</dbReference>
<dbReference type="Pfam" id="PF13489">
    <property type="entry name" value="Methyltransf_23"/>
    <property type="match status" value="1"/>
</dbReference>
<dbReference type="PANTHER" id="PTHR43591:SF24">
    <property type="entry name" value="2-METHOXY-6-POLYPRENYL-1,4-BENZOQUINOL METHYLASE, MITOCHONDRIAL"/>
    <property type="match status" value="1"/>
</dbReference>
<dbReference type="CDD" id="cd02440">
    <property type="entry name" value="AdoMet_MTases"/>
    <property type="match status" value="1"/>
</dbReference>
<name>A0A9P5Z944_9AGAR</name>
<sequence length="311" mass="35221">MHEYRVEPVGDDHHEFFYTIHSRTLNTLNKSYLLPVDHDEVKRSDIHHRLVQFVFKGKNYVGPVKEALQFGQQRRGSYPLLDLGTGSGTWAIDIADEFPRAEVIGVDLAPIQPSHVPPNCTFEVCDLDQLYIPYPDAHFDLIHARSLHIGIHDYPRFLREVARLLRPGGLVLLVEPTLSPCQPPPTQAPMAGWTALWRTYRGCLSQQLIDVTVPEHLPDLLAATAAFENIIVRDGNIPVGFWPQDPHLLSAGQLQWMDYELLLPALRPLFLCNGLPPSIVDRLIQDAQHDLYHPAYPLSTLLHIAYASKCF</sequence>
<evidence type="ECO:0000313" key="2">
    <source>
        <dbReference type="Proteomes" id="UP000807469"/>
    </source>
</evidence>
<dbReference type="EMBL" id="MU155150">
    <property type="protein sequence ID" value="KAF9483753.1"/>
    <property type="molecule type" value="Genomic_DNA"/>
</dbReference>
<proteinExistence type="predicted"/>
<accession>A0A9P5Z944</accession>
<keyword evidence="2" id="KW-1185">Reference proteome</keyword>
<reference evidence="1" key="1">
    <citation type="submission" date="2020-11" db="EMBL/GenBank/DDBJ databases">
        <authorList>
            <consortium name="DOE Joint Genome Institute"/>
            <person name="Ahrendt S."/>
            <person name="Riley R."/>
            <person name="Andreopoulos W."/>
            <person name="Labutti K."/>
            <person name="Pangilinan J."/>
            <person name="Ruiz-Duenas F.J."/>
            <person name="Barrasa J.M."/>
            <person name="Sanchez-Garcia M."/>
            <person name="Camarero S."/>
            <person name="Miyauchi S."/>
            <person name="Serrano A."/>
            <person name="Linde D."/>
            <person name="Babiker R."/>
            <person name="Drula E."/>
            <person name="Ayuso-Fernandez I."/>
            <person name="Pacheco R."/>
            <person name="Padilla G."/>
            <person name="Ferreira P."/>
            <person name="Barriuso J."/>
            <person name="Kellner H."/>
            <person name="Castanera R."/>
            <person name="Alfaro M."/>
            <person name="Ramirez L."/>
            <person name="Pisabarro A.G."/>
            <person name="Kuo A."/>
            <person name="Tritt A."/>
            <person name="Lipzen A."/>
            <person name="He G."/>
            <person name="Yan M."/>
            <person name="Ng V."/>
            <person name="Cullen D."/>
            <person name="Martin F."/>
            <person name="Rosso M.-N."/>
            <person name="Henrissat B."/>
            <person name="Hibbett D."/>
            <person name="Martinez A.T."/>
            <person name="Grigoriev I.V."/>
        </authorList>
    </citation>
    <scope>NUCLEOTIDE SEQUENCE</scope>
    <source>
        <strain evidence="1">CIRM-BRFM 674</strain>
    </source>
</reference>
<dbReference type="AlphaFoldDB" id="A0A9P5Z944"/>
<dbReference type="GO" id="GO:0032259">
    <property type="term" value="P:methylation"/>
    <property type="evidence" value="ECO:0007669"/>
    <property type="project" value="UniProtKB-KW"/>
</dbReference>
<keyword evidence="1" id="KW-0808">Transferase</keyword>
<organism evidence="1 2">
    <name type="scientific">Pholiota conissans</name>
    <dbReference type="NCBI Taxonomy" id="109636"/>
    <lineage>
        <taxon>Eukaryota</taxon>
        <taxon>Fungi</taxon>
        <taxon>Dikarya</taxon>
        <taxon>Basidiomycota</taxon>
        <taxon>Agaricomycotina</taxon>
        <taxon>Agaricomycetes</taxon>
        <taxon>Agaricomycetidae</taxon>
        <taxon>Agaricales</taxon>
        <taxon>Agaricineae</taxon>
        <taxon>Strophariaceae</taxon>
        <taxon>Pholiota</taxon>
    </lineage>
</organism>
<dbReference type="Gene3D" id="3.40.50.150">
    <property type="entry name" value="Vaccinia Virus protein VP39"/>
    <property type="match status" value="1"/>
</dbReference>
<protein>
    <submittedName>
        <fullName evidence="1">S-adenosyl-L-methionine-dependent methyltransferase</fullName>
    </submittedName>
</protein>
<dbReference type="Proteomes" id="UP000807469">
    <property type="component" value="Unassembled WGS sequence"/>
</dbReference>
<dbReference type="InterPro" id="IPR029063">
    <property type="entry name" value="SAM-dependent_MTases_sf"/>
</dbReference>
<evidence type="ECO:0000313" key="1">
    <source>
        <dbReference type="EMBL" id="KAF9483753.1"/>
    </source>
</evidence>